<name>A0A660KU70_9ROSI</name>
<dbReference type="EMBL" id="CM017324">
    <property type="protein sequence ID" value="KAE8037819.1"/>
    <property type="molecule type" value="Genomic_DNA"/>
</dbReference>
<sequence>MVLRSDDPSPNPTTKPHQYRHDDPSSWFLSYSFDDPSLLPTSGDIKRDEMFDKICDKIDKIDLVFKVVNDTLWLVLLGWFRPLPVEDHANPRTLQALMGCGCDYAT</sequence>
<protein>
    <submittedName>
        <fullName evidence="2">Uncharacterized protein</fullName>
    </submittedName>
</protein>
<accession>A0A660KU70</accession>
<keyword evidence="3" id="KW-1185">Reference proteome</keyword>
<feature type="region of interest" description="Disordered" evidence="1">
    <location>
        <begin position="1"/>
        <end position="23"/>
    </location>
</feature>
<proteinExistence type="predicted"/>
<evidence type="ECO:0000256" key="1">
    <source>
        <dbReference type="SAM" id="MobiDB-lite"/>
    </source>
</evidence>
<evidence type="ECO:0000313" key="2">
    <source>
        <dbReference type="EMBL" id="KAE8037819.1"/>
    </source>
</evidence>
<evidence type="ECO:0000313" key="3">
    <source>
        <dbReference type="Proteomes" id="UP000327013"/>
    </source>
</evidence>
<organism evidence="2 3">
    <name type="scientific">Carpinus fangiana</name>
    <dbReference type="NCBI Taxonomy" id="176857"/>
    <lineage>
        <taxon>Eukaryota</taxon>
        <taxon>Viridiplantae</taxon>
        <taxon>Streptophyta</taxon>
        <taxon>Embryophyta</taxon>
        <taxon>Tracheophyta</taxon>
        <taxon>Spermatophyta</taxon>
        <taxon>Magnoliopsida</taxon>
        <taxon>eudicotyledons</taxon>
        <taxon>Gunneridae</taxon>
        <taxon>Pentapetalae</taxon>
        <taxon>rosids</taxon>
        <taxon>fabids</taxon>
        <taxon>Fagales</taxon>
        <taxon>Betulaceae</taxon>
        <taxon>Carpinus</taxon>
    </lineage>
</organism>
<reference evidence="2 3" key="1">
    <citation type="submission" date="2019-06" db="EMBL/GenBank/DDBJ databases">
        <title>A chromosomal-level reference genome of Carpinus fangiana (Coryloideae, Betulaceae).</title>
        <authorList>
            <person name="Yang X."/>
            <person name="Wang Z."/>
            <person name="Zhang L."/>
            <person name="Hao G."/>
            <person name="Liu J."/>
            <person name="Yang Y."/>
        </authorList>
    </citation>
    <scope>NUCLEOTIDE SEQUENCE [LARGE SCALE GENOMIC DNA]</scope>
    <source>
        <strain evidence="2">Cfa_2016G</strain>
        <tissue evidence="2">Leaf</tissue>
    </source>
</reference>
<gene>
    <name evidence="2" type="ORF">FH972_010374</name>
</gene>
<dbReference type="AlphaFoldDB" id="A0A660KU70"/>
<dbReference type="Proteomes" id="UP000327013">
    <property type="component" value="Chromosome 4"/>
</dbReference>